<dbReference type="SUPFAM" id="SSF57701">
    <property type="entry name" value="Zn2/Cys6 DNA-binding domain"/>
    <property type="match status" value="1"/>
</dbReference>
<dbReference type="InterPro" id="IPR036864">
    <property type="entry name" value="Zn2-C6_fun-type_DNA-bd_sf"/>
</dbReference>
<name>A0A8H5FPA4_9AGAR</name>
<comment type="caution">
    <text evidence="4">The sequence shown here is derived from an EMBL/GenBank/DDBJ whole genome shotgun (WGS) entry which is preliminary data.</text>
</comment>
<protein>
    <recommendedName>
        <fullName evidence="3">Zn(2)-C6 fungal-type domain-containing protein</fullName>
    </recommendedName>
</protein>
<dbReference type="PANTHER" id="PTHR46910">
    <property type="entry name" value="TRANSCRIPTION FACTOR PDR1"/>
    <property type="match status" value="1"/>
</dbReference>
<dbReference type="GO" id="GO:0000981">
    <property type="term" value="F:DNA-binding transcription factor activity, RNA polymerase II-specific"/>
    <property type="evidence" value="ECO:0007669"/>
    <property type="project" value="InterPro"/>
</dbReference>
<keyword evidence="5" id="KW-1185">Reference proteome</keyword>
<proteinExistence type="predicted"/>
<dbReference type="Pfam" id="PF00172">
    <property type="entry name" value="Zn_clus"/>
    <property type="match status" value="1"/>
</dbReference>
<dbReference type="GO" id="GO:0003677">
    <property type="term" value="F:DNA binding"/>
    <property type="evidence" value="ECO:0007669"/>
    <property type="project" value="InterPro"/>
</dbReference>
<dbReference type="PRINTS" id="PR00054">
    <property type="entry name" value="FUNGALZNCYS"/>
</dbReference>
<feature type="region of interest" description="Disordered" evidence="2">
    <location>
        <begin position="108"/>
        <end position="128"/>
    </location>
</feature>
<dbReference type="InterPro" id="IPR050987">
    <property type="entry name" value="AtrR-like"/>
</dbReference>
<dbReference type="SMART" id="SM00066">
    <property type="entry name" value="GAL4"/>
    <property type="match status" value="1"/>
</dbReference>
<dbReference type="OrthoDB" id="39175at2759"/>
<dbReference type="EMBL" id="JAACJN010000400">
    <property type="protein sequence ID" value="KAF5344575.1"/>
    <property type="molecule type" value="Genomic_DNA"/>
</dbReference>
<feature type="compositionally biased region" description="Acidic residues" evidence="2">
    <location>
        <begin position="1"/>
        <end position="10"/>
    </location>
</feature>
<dbReference type="PROSITE" id="PS50048">
    <property type="entry name" value="ZN2_CY6_FUNGAL_2"/>
    <property type="match status" value="1"/>
</dbReference>
<reference evidence="4 5" key="1">
    <citation type="journal article" date="2020" name="ISME J.">
        <title>Uncovering the hidden diversity of litter-decomposition mechanisms in mushroom-forming fungi.</title>
        <authorList>
            <person name="Floudas D."/>
            <person name="Bentzer J."/>
            <person name="Ahren D."/>
            <person name="Johansson T."/>
            <person name="Persson P."/>
            <person name="Tunlid A."/>
        </authorList>
    </citation>
    <scope>NUCLEOTIDE SEQUENCE [LARGE SCALE GENOMIC DNA]</scope>
    <source>
        <strain evidence="4 5">CBS 406.79</strain>
    </source>
</reference>
<evidence type="ECO:0000313" key="5">
    <source>
        <dbReference type="Proteomes" id="UP000518752"/>
    </source>
</evidence>
<dbReference type="PANTHER" id="PTHR46910:SF38">
    <property type="entry name" value="ZN(2)-C6 FUNGAL-TYPE DOMAIN-CONTAINING PROTEIN"/>
    <property type="match status" value="1"/>
</dbReference>
<evidence type="ECO:0000256" key="2">
    <source>
        <dbReference type="SAM" id="MobiDB-lite"/>
    </source>
</evidence>
<evidence type="ECO:0000256" key="1">
    <source>
        <dbReference type="ARBA" id="ARBA00023242"/>
    </source>
</evidence>
<evidence type="ECO:0000259" key="3">
    <source>
        <dbReference type="PROSITE" id="PS50048"/>
    </source>
</evidence>
<sequence>MSSNEDDYNDAESAHERETSQNSKKRRIQRACDVCRRKKIRCDGVQMPSNQCSNCLAYNFECTYVEAAKKRGPPKAYVESLENRLEKMETLLRRLKPDIDLAKELGLNGSSTSALNPPQPTEPPRSFSDAYASSTEVAIQAIRKWRATPEFSPPQNAEDREHLELADNLKKMHVDSRNYRFFGKSSEAMF</sequence>
<feature type="domain" description="Zn(2)-C6 fungal-type" evidence="3">
    <location>
        <begin position="31"/>
        <end position="64"/>
    </location>
</feature>
<accession>A0A8H5FPA4</accession>
<dbReference type="InterPro" id="IPR001138">
    <property type="entry name" value="Zn2Cys6_DnaBD"/>
</dbReference>
<gene>
    <name evidence="4" type="ORF">D9757_015250</name>
</gene>
<dbReference type="PROSITE" id="PS00463">
    <property type="entry name" value="ZN2_CY6_FUNGAL_1"/>
    <property type="match status" value="1"/>
</dbReference>
<evidence type="ECO:0000313" key="4">
    <source>
        <dbReference type="EMBL" id="KAF5344575.1"/>
    </source>
</evidence>
<dbReference type="CDD" id="cd00067">
    <property type="entry name" value="GAL4"/>
    <property type="match status" value="1"/>
</dbReference>
<dbReference type="AlphaFoldDB" id="A0A8H5FPA4"/>
<organism evidence="4 5">
    <name type="scientific">Collybiopsis confluens</name>
    <dbReference type="NCBI Taxonomy" id="2823264"/>
    <lineage>
        <taxon>Eukaryota</taxon>
        <taxon>Fungi</taxon>
        <taxon>Dikarya</taxon>
        <taxon>Basidiomycota</taxon>
        <taxon>Agaricomycotina</taxon>
        <taxon>Agaricomycetes</taxon>
        <taxon>Agaricomycetidae</taxon>
        <taxon>Agaricales</taxon>
        <taxon>Marasmiineae</taxon>
        <taxon>Omphalotaceae</taxon>
        <taxon>Collybiopsis</taxon>
    </lineage>
</organism>
<dbReference type="GO" id="GO:0005634">
    <property type="term" value="C:nucleus"/>
    <property type="evidence" value="ECO:0007669"/>
    <property type="project" value="InterPro"/>
</dbReference>
<dbReference type="InterPro" id="IPR020448">
    <property type="entry name" value="Maltose_ferment_reg_DNA-bd"/>
</dbReference>
<dbReference type="Gene3D" id="4.10.240.10">
    <property type="entry name" value="Zn(2)-C6 fungal-type DNA-binding domain"/>
    <property type="match status" value="1"/>
</dbReference>
<dbReference type="Proteomes" id="UP000518752">
    <property type="component" value="Unassembled WGS sequence"/>
</dbReference>
<dbReference type="GO" id="GO:0008270">
    <property type="term" value="F:zinc ion binding"/>
    <property type="evidence" value="ECO:0007669"/>
    <property type="project" value="InterPro"/>
</dbReference>
<keyword evidence="1" id="KW-0539">Nucleus</keyword>
<feature type="region of interest" description="Disordered" evidence="2">
    <location>
        <begin position="1"/>
        <end position="28"/>
    </location>
</feature>